<feature type="signal peptide" evidence="1">
    <location>
        <begin position="1"/>
        <end position="17"/>
    </location>
</feature>
<evidence type="ECO:0000313" key="2">
    <source>
        <dbReference type="EMBL" id="JAD75939.1"/>
    </source>
</evidence>
<evidence type="ECO:0000256" key="1">
    <source>
        <dbReference type="SAM" id="SignalP"/>
    </source>
</evidence>
<protein>
    <submittedName>
        <fullName evidence="2">Uncharacterized protein</fullName>
    </submittedName>
</protein>
<reference evidence="2" key="1">
    <citation type="submission" date="2014-09" db="EMBL/GenBank/DDBJ databases">
        <authorList>
            <person name="Magalhaes I.L.F."/>
            <person name="Oliveira U."/>
            <person name="Santos F.R."/>
            <person name="Vidigal T.H.D.A."/>
            <person name="Brescovit A.D."/>
            <person name="Santos A.J."/>
        </authorList>
    </citation>
    <scope>NUCLEOTIDE SEQUENCE</scope>
    <source>
        <tissue evidence="2">Shoot tissue taken approximately 20 cm above the soil surface</tissue>
    </source>
</reference>
<name>A0A0A9CHY7_ARUDO</name>
<sequence length="79" mass="8466">MSILSIILSQVIRSCAGYTKGTTSTVYTVEPSTRTTRIRGNVQSPSALSVDFTSKLASCQNVHGAYVSNADNITDHTSR</sequence>
<accession>A0A0A9CHY7</accession>
<reference evidence="2" key="2">
    <citation type="journal article" date="2015" name="Data Brief">
        <title>Shoot transcriptome of the giant reed, Arundo donax.</title>
        <authorList>
            <person name="Barrero R.A."/>
            <person name="Guerrero F.D."/>
            <person name="Moolhuijzen P."/>
            <person name="Goolsby J.A."/>
            <person name="Tidwell J."/>
            <person name="Bellgard S.E."/>
            <person name="Bellgard M.I."/>
        </authorList>
    </citation>
    <scope>NUCLEOTIDE SEQUENCE</scope>
    <source>
        <tissue evidence="2">Shoot tissue taken approximately 20 cm above the soil surface</tissue>
    </source>
</reference>
<feature type="chain" id="PRO_5002060806" evidence="1">
    <location>
        <begin position="18"/>
        <end position="79"/>
    </location>
</feature>
<dbReference type="AlphaFoldDB" id="A0A0A9CHY7"/>
<proteinExistence type="predicted"/>
<keyword evidence="1" id="KW-0732">Signal</keyword>
<dbReference type="EMBL" id="GBRH01221956">
    <property type="protein sequence ID" value="JAD75939.1"/>
    <property type="molecule type" value="Transcribed_RNA"/>
</dbReference>
<organism evidence="2">
    <name type="scientific">Arundo donax</name>
    <name type="common">Giant reed</name>
    <name type="synonym">Donax arundinaceus</name>
    <dbReference type="NCBI Taxonomy" id="35708"/>
    <lineage>
        <taxon>Eukaryota</taxon>
        <taxon>Viridiplantae</taxon>
        <taxon>Streptophyta</taxon>
        <taxon>Embryophyta</taxon>
        <taxon>Tracheophyta</taxon>
        <taxon>Spermatophyta</taxon>
        <taxon>Magnoliopsida</taxon>
        <taxon>Liliopsida</taxon>
        <taxon>Poales</taxon>
        <taxon>Poaceae</taxon>
        <taxon>PACMAD clade</taxon>
        <taxon>Arundinoideae</taxon>
        <taxon>Arundineae</taxon>
        <taxon>Arundo</taxon>
    </lineage>
</organism>